<reference evidence="2" key="1">
    <citation type="submission" date="2023-07" db="EMBL/GenBank/DDBJ databases">
        <title>Degradation of tert-butanol by M. austroafricanum TBA100.</title>
        <authorList>
            <person name="Helbich S."/>
            <person name="Vainshtein Y."/>
        </authorList>
    </citation>
    <scope>NUCLEOTIDE SEQUENCE</scope>
    <source>
        <strain evidence="2">TBA100</strain>
    </source>
</reference>
<evidence type="ECO:0000256" key="1">
    <source>
        <dbReference type="SAM" id="Phobius"/>
    </source>
</evidence>
<dbReference type="Proteomes" id="UP001172687">
    <property type="component" value="Unassembled WGS sequence"/>
</dbReference>
<keyword evidence="1" id="KW-0812">Transmembrane</keyword>
<gene>
    <name evidence="2" type="ORF">QYF68_33410</name>
</gene>
<name>A0ABT8HPJ3_MYCAO</name>
<dbReference type="EMBL" id="JAUHTC010000101">
    <property type="protein sequence ID" value="MDN4522686.1"/>
    <property type="molecule type" value="Genomic_DNA"/>
</dbReference>
<sequence>MDRGRLLAAVRFDEASPFYANGPSDLGPMPRSLISIGHGLTSMSTAFAVQFGAFVFVLGLLVDMQAIRRAGGTWRDLLKVYALHDIFDVAAAGLPAALLAIALVQQISTGAGADVADAIISGVTDMSSAIKPKGT</sequence>
<feature type="transmembrane region" description="Helical" evidence="1">
    <location>
        <begin position="36"/>
        <end position="62"/>
    </location>
</feature>
<dbReference type="RefSeq" id="WP_208674544.1">
    <property type="nucleotide sequence ID" value="NZ_CP070380.1"/>
</dbReference>
<comment type="caution">
    <text evidence="2">The sequence shown here is derived from an EMBL/GenBank/DDBJ whole genome shotgun (WGS) entry which is preliminary data.</text>
</comment>
<accession>A0ABT8HPJ3</accession>
<keyword evidence="1" id="KW-1133">Transmembrane helix</keyword>
<protein>
    <submittedName>
        <fullName evidence="2">Uncharacterized protein</fullName>
    </submittedName>
</protein>
<evidence type="ECO:0000313" key="3">
    <source>
        <dbReference type="Proteomes" id="UP001172687"/>
    </source>
</evidence>
<keyword evidence="3" id="KW-1185">Reference proteome</keyword>
<evidence type="ECO:0000313" key="2">
    <source>
        <dbReference type="EMBL" id="MDN4522686.1"/>
    </source>
</evidence>
<organism evidence="2 3">
    <name type="scientific">Mycolicibacterium austroafricanum</name>
    <name type="common">Mycobacterium austroafricanum</name>
    <dbReference type="NCBI Taxonomy" id="39687"/>
    <lineage>
        <taxon>Bacteria</taxon>
        <taxon>Bacillati</taxon>
        <taxon>Actinomycetota</taxon>
        <taxon>Actinomycetes</taxon>
        <taxon>Mycobacteriales</taxon>
        <taxon>Mycobacteriaceae</taxon>
        <taxon>Mycolicibacterium</taxon>
    </lineage>
</organism>
<proteinExistence type="predicted"/>
<keyword evidence="1" id="KW-0472">Membrane</keyword>